<dbReference type="InterPro" id="IPR012337">
    <property type="entry name" value="RNaseH-like_sf"/>
</dbReference>
<dbReference type="Proteomes" id="UP001293254">
    <property type="component" value="Unassembled WGS sequence"/>
</dbReference>
<comment type="caution">
    <text evidence="2">The sequence shown here is derived from an EMBL/GenBank/DDBJ whole genome shotgun (WGS) entry which is preliminary data.</text>
</comment>
<dbReference type="Gene3D" id="3.30.420.10">
    <property type="entry name" value="Ribonuclease H-like superfamily/Ribonuclease H"/>
    <property type="match status" value="1"/>
</dbReference>
<accession>A0AAE1XQT6</accession>
<gene>
    <name evidence="2" type="ORF">Salat_2690200</name>
</gene>
<evidence type="ECO:0000313" key="2">
    <source>
        <dbReference type="EMBL" id="KAK4415828.1"/>
    </source>
</evidence>
<dbReference type="PANTHER" id="PTHR47074:SF48">
    <property type="entry name" value="POLYNUCLEOTIDYL TRANSFERASE, RIBONUCLEASE H-LIKE SUPERFAMILY PROTEIN"/>
    <property type="match status" value="1"/>
</dbReference>
<dbReference type="EMBL" id="JACGWO010000011">
    <property type="protein sequence ID" value="KAK4415828.1"/>
    <property type="molecule type" value="Genomic_DNA"/>
</dbReference>
<dbReference type="Pfam" id="PF13456">
    <property type="entry name" value="RVT_3"/>
    <property type="match status" value="1"/>
</dbReference>
<reference evidence="2" key="1">
    <citation type="submission" date="2020-06" db="EMBL/GenBank/DDBJ databases">
        <authorList>
            <person name="Li T."/>
            <person name="Hu X."/>
            <person name="Zhang T."/>
            <person name="Song X."/>
            <person name="Zhang H."/>
            <person name="Dai N."/>
            <person name="Sheng W."/>
            <person name="Hou X."/>
            <person name="Wei L."/>
        </authorList>
    </citation>
    <scope>NUCLEOTIDE SEQUENCE</scope>
    <source>
        <strain evidence="2">3651</strain>
        <tissue evidence="2">Leaf</tissue>
    </source>
</reference>
<name>A0AAE1XQT6_9LAMI</name>
<protein>
    <recommendedName>
        <fullName evidence="1">RNase H type-1 domain-containing protein</fullName>
    </recommendedName>
</protein>
<feature type="domain" description="RNase H type-1" evidence="1">
    <location>
        <begin position="102"/>
        <end position="224"/>
    </location>
</feature>
<dbReference type="InterPro" id="IPR036397">
    <property type="entry name" value="RNaseH_sf"/>
</dbReference>
<dbReference type="GO" id="GO:0004523">
    <property type="term" value="F:RNA-DNA hybrid ribonuclease activity"/>
    <property type="evidence" value="ECO:0007669"/>
    <property type="project" value="InterPro"/>
</dbReference>
<dbReference type="InterPro" id="IPR044730">
    <property type="entry name" value="RNase_H-like_dom_plant"/>
</dbReference>
<sequence length="247" mass="27336">MSIPTISVMMWENSAETWVRDLYSSLIADQFSCFMIVGWAIWKNRNEAVFQEIRRLPGEVADFAKTYQGAFLSSMSCVSSAGTQHRQQEKWIKPNPGTIKINFDGALFPQLKCGGVGILGRESNGRCLGWKTVLLPHVADTGVAEAFAVRAAAEYANEFPNSPIIIEGDCLEIINLLRNKGYANHPLGPLLHDVDAQLQGRNNIGFSFAFREANQTAHLLARNALSNNAGTMPPNYLFQVLCIDEDN</sequence>
<organism evidence="2 3">
    <name type="scientific">Sesamum alatum</name>
    <dbReference type="NCBI Taxonomy" id="300844"/>
    <lineage>
        <taxon>Eukaryota</taxon>
        <taxon>Viridiplantae</taxon>
        <taxon>Streptophyta</taxon>
        <taxon>Embryophyta</taxon>
        <taxon>Tracheophyta</taxon>
        <taxon>Spermatophyta</taxon>
        <taxon>Magnoliopsida</taxon>
        <taxon>eudicotyledons</taxon>
        <taxon>Gunneridae</taxon>
        <taxon>Pentapetalae</taxon>
        <taxon>asterids</taxon>
        <taxon>lamiids</taxon>
        <taxon>Lamiales</taxon>
        <taxon>Pedaliaceae</taxon>
        <taxon>Sesamum</taxon>
    </lineage>
</organism>
<dbReference type="SUPFAM" id="SSF53098">
    <property type="entry name" value="Ribonuclease H-like"/>
    <property type="match status" value="1"/>
</dbReference>
<dbReference type="AlphaFoldDB" id="A0AAE1XQT6"/>
<dbReference type="InterPro" id="IPR002156">
    <property type="entry name" value="RNaseH_domain"/>
</dbReference>
<dbReference type="GO" id="GO:0003676">
    <property type="term" value="F:nucleic acid binding"/>
    <property type="evidence" value="ECO:0007669"/>
    <property type="project" value="InterPro"/>
</dbReference>
<dbReference type="InterPro" id="IPR052929">
    <property type="entry name" value="RNase_H-like_EbsB-rel"/>
</dbReference>
<dbReference type="CDD" id="cd06222">
    <property type="entry name" value="RNase_H_like"/>
    <property type="match status" value="1"/>
</dbReference>
<keyword evidence="3" id="KW-1185">Reference proteome</keyword>
<proteinExistence type="predicted"/>
<dbReference type="PANTHER" id="PTHR47074">
    <property type="entry name" value="BNAC02G40300D PROTEIN"/>
    <property type="match status" value="1"/>
</dbReference>
<reference evidence="2" key="2">
    <citation type="journal article" date="2024" name="Plant">
        <title>Genomic evolution and insights into agronomic trait innovations of Sesamum species.</title>
        <authorList>
            <person name="Miao H."/>
            <person name="Wang L."/>
            <person name="Qu L."/>
            <person name="Liu H."/>
            <person name="Sun Y."/>
            <person name="Le M."/>
            <person name="Wang Q."/>
            <person name="Wei S."/>
            <person name="Zheng Y."/>
            <person name="Lin W."/>
            <person name="Duan Y."/>
            <person name="Cao H."/>
            <person name="Xiong S."/>
            <person name="Wang X."/>
            <person name="Wei L."/>
            <person name="Li C."/>
            <person name="Ma Q."/>
            <person name="Ju M."/>
            <person name="Zhao R."/>
            <person name="Li G."/>
            <person name="Mu C."/>
            <person name="Tian Q."/>
            <person name="Mei H."/>
            <person name="Zhang T."/>
            <person name="Gao T."/>
            <person name="Zhang H."/>
        </authorList>
    </citation>
    <scope>NUCLEOTIDE SEQUENCE</scope>
    <source>
        <strain evidence="2">3651</strain>
    </source>
</reference>
<evidence type="ECO:0000313" key="3">
    <source>
        <dbReference type="Proteomes" id="UP001293254"/>
    </source>
</evidence>
<evidence type="ECO:0000259" key="1">
    <source>
        <dbReference type="Pfam" id="PF13456"/>
    </source>
</evidence>